<dbReference type="AlphaFoldDB" id="A0A1G1YS01"/>
<organism evidence="4 5">
    <name type="scientific">Candidatus Buchananbacteria bacterium RIFCSPLOWO2_01_FULL_46_12</name>
    <dbReference type="NCBI Taxonomy" id="1797546"/>
    <lineage>
        <taxon>Bacteria</taxon>
        <taxon>Candidatus Buchananiibacteriota</taxon>
    </lineage>
</organism>
<feature type="transmembrane region" description="Helical" evidence="2">
    <location>
        <begin position="28"/>
        <end position="46"/>
    </location>
</feature>
<evidence type="ECO:0000256" key="1">
    <source>
        <dbReference type="SAM" id="MobiDB-lite"/>
    </source>
</evidence>
<keyword evidence="2" id="KW-0472">Membrane</keyword>
<proteinExistence type="predicted"/>
<evidence type="ECO:0000313" key="5">
    <source>
        <dbReference type="Proteomes" id="UP000176512"/>
    </source>
</evidence>
<evidence type="ECO:0000259" key="3">
    <source>
        <dbReference type="Pfam" id="PF02826"/>
    </source>
</evidence>
<dbReference type="Proteomes" id="UP000176512">
    <property type="component" value="Unassembled WGS sequence"/>
</dbReference>
<dbReference type="SUPFAM" id="SSF51735">
    <property type="entry name" value="NAD(P)-binding Rossmann-fold domains"/>
    <property type="match status" value="1"/>
</dbReference>
<dbReference type="GO" id="GO:0051287">
    <property type="term" value="F:NAD binding"/>
    <property type="evidence" value="ECO:0007669"/>
    <property type="project" value="InterPro"/>
</dbReference>
<gene>
    <name evidence="4" type="ORF">A3A24_03570</name>
</gene>
<evidence type="ECO:0000256" key="2">
    <source>
        <dbReference type="SAM" id="Phobius"/>
    </source>
</evidence>
<evidence type="ECO:0000313" key="4">
    <source>
        <dbReference type="EMBL" id="OGY55142.1"/>
    </source>
</evidence>
<keyword evidence="2" id="KW-0812">Transmembrane</keyword>
<dbReference type="EMBL" id="MHIP01000012">
    <property type="protein sequence ID" value="OGY55142.1"/>
    <property type="molecule type" value="Genomic_DNA"/>
</dbReference>
<dbReference type="Gene3D" id="3.40.50.720">
    <property type="entry name" value="NAD(P)-binding Rossmann-like Domain"/>
    <property type="match status" value="1"/>
</dbReference>
<comment type="caution">
    <text evidence="4">The sequence shown here is derived from an EMBL/GenBank/DDBJ whole genome shotgun (WGS) entry which is preliminary data.</text>
</comment>
<name>A0A1G1YS01_9BACT</name>
<accession>A0A1G1YS01</accession>
<dbReference type="InterPro" id="IPR006140">
    <property type="entry name" value="D-isomer_DH_NAD-bd"/>
</dbReference>
<protein>
    <recommendedName>
        <fullName evidence="3">D-isomer specific 2-hydroxyacid dehydrogenase NAD-binding domain-containing protein</fullName>
    </recommendedName>
</protein>
<keyword evidence="2" id="KW-1133">Transmembrane helix</keyword>
<dbReference type="InterPro" id="IPR036291">
    <property type="entry name" value="NAD(P)-bd_dom_sf"/>
</dbReference>
<sequence>MKTQERPQVRVSSVERGRDQQPPRTKRFLLWCLANFVIWPTLGLVAKRLRLFQFLFVVYPGTQNNIRAYAPMWFQKIFKGMFQLSVIGIMTRRTKTGKRGLIVTLSEAPDNFSREELQTISERIRGLGKKAGVSTIALAGRLPTLFSANGIPLERPFVKGDRGAVFTITETFLYLLKLTGVAQDEPVGIIGLGYLGSRVAKRLQELECPSIVGYDVRVKENGIYGSLVRTNDPKLLQSCRIVIVLTPKGEDIAKIVPWLQNGVFVIDDTHPQIPPSLIQKIQEKGGTVYRSTLGVSGVRARPRLPGYHKNWLPGCVVEALVLNGEVNGLTPAEFEQRGREIGLAPFLVSPRGEG</sequence>
<feature type="region of interest" description="Disordered" evidence="1">
    <location>
        <begin position="1"/>
        <end position="20"/>
    </location>
</feature>
<feature type="domain" description="D-isomer specific 2-hydroxyacid dehydrogenase NAD-binding" evidence="3">
    <location>
        <begin position="183"/>
        <end position="254"/>
    </location>
</feature>
<reference evidence="4 5" key="1">
    <citation type="journal article" date="2016" name="Nat. Commun.">
        <title>Thousands of microbial genomes shed light on interconnected biogeochemical processes in an aquifer system.</title>
        <authorList>
            <person name="Anantharaman K."/>
            <person name="Brown C.T."/>
            <person name="Hug L.A."/>
            <person name="Sharon I."/>
            <person name="Castelle C.J."/>
            <person name="Probst A.J."/>
            <person name="Thomas B.C."/>
            <person name="Singh A."/>
            <person name="Wilkins M.J."/>
            <person name="Karaoz U."/>
            <person name="Brodie E.L."/>
            <person name="Williams K.H."/>
            <person name="Hubbard S.S."/>
            <person name="Banfield J.F."/>
        </authorList>
    </citation>
    <scope>NUCLEOTIDE SEQUENCE [LARGE SCALE GENOMIC DNA]</scope>
</reference>
<dbReference type="Pfam" id="PF02826">
    <property type="entry name" value="2-Hacid_dh_C"/>
    <property type="match status" value="1"/>
</dbReference>